<evidence type="ECO:0008006" key="5">
    <source>
        <dbReference type="Google" id="ProtNLM"/>
    </source>
</evidence>
<feature type="compositionally biased region" description="Low complexity" evidence="1">
    <location>
        <begin position="72"/>
        <end position="85"/>
    </location>
</feature>
<feature type="transmembrane region" description="Helical" evidence="2">
    <location>
        <begin position="153"/>
        <end position="173"/>
    </location>
</feature>
<feature type="region of interest" description="Disordered" evidence="1">
    <location>
        <begin position="72"/>
        <end position="96"/>
    </location>
</feature>
<dbReference type="InterPro" id="IPR012578">
    <property type="entry name" value="Nucl_pore_cmplx"/>
</dbReference>
<feature type="compositionally biased region" description="Low complexity" evidence="1">
    <location>
        <begin position="223"/>
        <end position="250"/>
    </location>
</feature>
<accession>A0A7R7XW49</accession>
<evidence type="ECO:0000313" key="3">
    <source>
        <dbReference type="EMBL" id="BCS28807.1"/>
    </source>
</evidence>
<keyword evidence="2" id="KW-0472">Membrane</keyword>
<dbReference type="PANTHER" id="PTHR28003:SF1">
    <property type="entry name" value="NUCLEOPORIN POM34"/>
    <property type="match status" value="1"/>
</dbReference>
<reference evidence="3" key="2">
    <citation type="submission" date="2021-02" db="EMBL/GenBank/DDBJ databases">
        <title>Aspergillus puulaauensis MK2 genome sequence.</title>
        <authorList>
            <person name="Futagami T."/>
            <person name="Mori K."/>
            <person name="Kadooka C."/>
            <person name="Tanaka T."/>
        </authorList>
    </citation>
    <scope>NUCLEOTIDE SEQUENCE</scope>
    <source>
        <strain evidence="3">MK2</strain>
    </source>
</reference>
<feature type="region of interest" description="Disordered" evidence="1">
    <location>
        <begin position="190"/>
        <end position="328"/>
    </location>
</feature>
<dbReference type="AlphaFoldDB" id="A0A7R7XW49"/>
<evidence type="ECO:0000256" key="1">
    <source>
        <dbReference type="SAM" id="MobiDB-lite"/>
    </source>
</evidence>
<dbReference type="OrthoDB" id="429932at2759"/>
<organism evidence="3 4">
    <name type="scientific">Aspergillus puulaauensis</name>
    <dbReference type="NCBI Taxonomy" id="1220207"/>
    <lineage>
        <taxon>Eukaryota</taxon>
        <taxon>Fungi</taxon>
        <taxon>Dikarya</taxon>
        <taxon>Ascomycota</taxon>
        <taxon>Pezizomycotina</taxon>
        <taxon>Eurotiomycetes</taxon>
        <taxon>Eurotiomycetidae</taxon>
        <taxon>Eurotiales</taxon>
        <taxon>Aspergillaceae</taxon>
        <taxon>Aspergillus</taxon>
    </lineage>
</organism>
<gene>
    <name evidence="3" type="ORF">APUU_70377A</name>
</gene>
<keyword evidence="2" id="KW-0812">Transmembrane</keyword>
<keyword evidence="2" id="KW-1133">Transmembrane helix</keyword>
<dbReference type="GO" id="GO:0030474">
    <property type="term" value="P:spindle pole body duplication"/>
    <property type="evidence" value="ECO:0007669"/>
    <property type="project" value="TreeGrafter"/>
</dbReference>
<name>A0A7R7XW49_9EURO</name>
<sequence>MWVIFSAHAPQQLTAQPADKQLRDSTNLLYKWKDNLSDTSQSGQVSFANFCVPLHRFLFVISMASLFLPSTPKSTSASTPASEKSQTPGKWRHPQLDEIVRRQQAGTFGDRNAKRLMCNGGALLATWTFGSTFKSYSRWIQTKTEIPTYADLSLLIMQLIFLLNILVALYPLFRPKDNMSDIPLTPTQRTLLGLDPSTTSSSAPTTSYVTPPKYRVSSGSRTASPASHSGSPLSTSASASSLRFSSGTPFSPSPSPLLHKMVANGGRENVRRQSFGSSSPLNRGSSFKESIVMPATPSPAGGKRGSLGVSNKWLYERSRRPSLSNGSL</sequence>
<dbReference type="GO" id="GO:0070762">
    <property type="term" value="C:nuclear pore transmembrane ring"/>
    <property type="evidence" value="ECO:0007669"/>
    <property type="project" value="TreeGrafter"/>
</dbReference>
<dbReference type="GeneID" id="64978804"/>
<dbReference type="GO" id="GO:0005640">
    <property type="term" value="C:nuclear outer membrane"/>
    <property type="evidence" value="ECO:0007669"/>
    <property type="project" value="TreeGrafter"/>
</dbReference>
<dbReference type="Pfam" id="PF08058">
    <property type="entry name" value="NPCC"/>
    <property type="match status" value="1"/>
</dbReference>
<protein>
    <recommendedName>
        <fullName evidence="5">Nuclear pore complex component-domain-containing protein</fullName>
    </recommendedName>
</protein>
<dbReference type="KEGG" id="apuu:APUU_70377A"/>
<dbReference type="GO" id="GO:0006606">
    <property type="term" value="P:protein import into nucleus"/>
    <property type="evidence" value="ECO:0007669"/>
    <property type="project" value="TreeGrafter"/>
</dbReference>
<dbReference type="RefSeq" id="XP_041560993.1">
    <property type="nucleotide sequence ID" value="XM_041695243.1"/>
</dbReference>
<keyword evidence="4" id="KW-1185">Reference proteome</keyword>
<feature type="compositionally biased region" description="Low complexity" evidence="1">
    <location>
        <begin position="196"/>
        <end position="212"/>
    </location>
</feature>
<feature type="compositionally biased region" description="Polar residues" evidence="1">
    <location>
        <begin position="272"/>
        <end position="288"/>
    </location>
</feature>
<dbReference type="Proteomes" id="UP000654913">
    <property type="component" value="Chromosome 7"/>
</dbReference>
<dbReference type="EMBL" id="AP024449">
    <property type="protein sequence ID" value="BCS28807.1"/>
    <property type="molecule type" value="Genomic_DNA"/>
</dbReference>
<proteinExistence type="predicted"/>
<evidence type="ECO:0000313" key="4">
    <source>
        <dbReference type="Proteomes" id="UP000654913"/>
    </source>
</evidence>
<reference evidence="3" key="1">
    <citation type="submission" date="2021-01" db="EMBL/GenBank/DDBJ databases">
        <authorList>
            <consortium name="Aspergillus puulaauensis MK2 genome sequencing consortium"/>
            <person name="Kazuki M."/>
            <person name="Futagami T."/>
        </authorList>
    </citation>
    <scope>NUCLEOTIDE SEQUENCE</scope>
    <source>
        <strain evidence="3">MK2</strain>
    </source>
</reference>
<dbReference type="PANTHER" id="PTHR28003">
    <property type="entry name" value="NUCLEOPORIN POM34"/>
    <property type="match status" value="1"/>
</dbReference>
<evidence type="ECO:0000256" key="2">
    <source>
        <dbReference type="SAM" id="Phobius"/>
    </source>
</evidence>